<name>A0A1X7QWV0_9SACH</name>
<protein>
    <submittedName>
        <fullName evidence="1">Uncharacterized protein</fullName>
    </submittedName>
</protein>
<organism evidence="1 2">
    <name type="scientific">Maudiozyma saulgeensis</name>
    <dbReference type="NCBI Taxonomy" id="1789683"/>
    <lineage>
        <taxon>Eukaryota</taxon>
        <taxon>Fungi</taxon>
        <taxon>Dikarya</taxon>
        <taxon>Ascomycota</taxon>
        <taxon>Saccharomycotina</taxon>
        <taxon>Saccharomycetes</taxon>
        <taxon>Saccharomycetales</taxon>
        <taxon>Saccharomycetaceae</taxon>
        <taxon>Maudiozyma</taxon>
    </lineage>
</organism>
<dbReference type="Proteomes" id="UP000196158">
    <property type="component" value="Unassembled WGS sequence"/>
</dbReference>
<evidence type="ECO:0000313" key="1">
    <source>
        <dbReference type="EMBL" id="SMN17679.1"/>
    </source>
</evidence>
<dbReference type="AlphaFoldDB" id="A0A1X7QWV0"/>
<reference evidence="1 2" key="1">
    <citation type="submission" date="2017-04" db="EMBL/GenBank/DDBJ databases">
        <authorList>
            <person name="Afonso C.L."/>
            <person name="Miller P.J."/>
            <person name="Scott M.A."/>
            <person name="Spackman E."/>
            <person name="Goraichik I."/>
            <person name="Dimitrov K.M."/>
            <person name="Suarez D.L."/>
            <person name="Swayne D.E."/>
        </authorList>
    </citation>
    <scope>NUCLEOTIDE SEQUENCE [LARGE SCALE GENOMIC DNA]</scope>
</reference>
<sequence length="183" mass="20809">MTSFPDLLEELRFTFGNKAAHEVTEYEAMKPIYDSIASEATPETDPQQKCVRLNLMIAEDAKMYKDEFIVCTPPTYHMWHDISLFTDIKTIFPKPIVSMMEPHIYVIGQGAVKCGNVILHEVLYIPFLLANILGTNRMLENFHDSCTNEPTGTRFFGSDIKSNLLCKKLGGFIVLDKTCHIEI</sequence>
<accession>A0A1X7QWV0</accession>
<dbReference type="EMBL" id="FXLY01000002">
    <property type="protein sequence ID" value="SMN17679.1"/>
    <property type="molecule type" value="Genomic_DNA"/>
</dbReference>
<proteinExistence type="predicted"/>
<keyword evidence="2" id="KW-1185">Reference proteome</keyword>
<gene>
    <name evidence="1" type="ORF">KASA_0Q00121G</name>
</gene>
<evidence type="ECO:0000313" key="2">
    <source>
        <dbReference type="Proteomes" id="UP000196158"/>
    </source>
</evidence>